<gene>
    <name evidence="6 7" type="primary">glsA</name>
    <name evidence="7" type="ORF">TICRE_12290</name>
</gene>
<feature type="binding site" evidence="6">
    <location>
        <position position="188"/>
    </location>
    <ligand>
        <name>substrate</name>
    </ligand>
</feature>
<feature type="binding site" evidence="6">
    <location>
        <position position="164"/>
    </location>
    <ligand>
        <name>substrate</name>
    </ligand>
</feature>
<keyword evidence="4 6" id="KW-0378">Hydrolase</keyword>
<dbReference type="RefSeq" id="WP_075726163.1">
    <property type="nucleotide sequence ID" value="NZ_LTDM01000017.1"/>
</dbReference>
<evidence type="ECO:0000313" key="8">
    <source>
        <dbReference type="Proteomes" id="UP000186112"/>
    </source>
</evidence>
<evidence type="ECO:0000256" key="6">
    <source>
        <dbReference type="HAMAP-Rule" id="MF_00313"/>
    </source>
</evidence>
<dbReference type="AlphaFoldDB" id="A0A1U7M663"/>
<accession>A0A1U7M663</accession>
<dbReference type="FunFam" id="3.40.710.10:FF:000005">
    <property type="entry name" value="Glutaminase"/>
    <property type="match status" value="1"/>
</dbReference>
<dbReference type="GO" id="GO:0006537">
    <property type="term" value="P:glutamate biosynthetic process"/>
    <property type="evidence" value="ECO:0007669"/>
    <property type="project" value="TreeGrafter"/>
</dbReference>
<feature type="binding site" evidence="6">
    <location>
        <position position="258"/>
    </location>
    <ligand>
        <name>substrate</name>
    </ligand>
</feature>
<evidence type="ECO:0000256" key="3">
    <source>
        <dbReference type="ARBA" id="ARBA00012918"/>
    </source>
</evidence>
<dbReference type="EMBL" id="LTDM01000017">
    <property type="protein sequence ID" value="OLS02812.1"/>
    <property type="molecule type" value="Genomic_DNA"/>
</dbReference>
<protein>
    <recommendedName>
        <fullName evidence="3 6">Glutaminase</fullName>
        <ecNumber evidence="3 6">3.5.1.2</ecNumber>
    </recommendedName>
</protein>
<reference evidence="7 8" key="1">
    <citation type="submission" date="2016-02" db="EMBL/GenBank/DDBJ databases">
        <title>Genome sequence of Tissierella creatinophila DSM 6911.</title>
        <authorList>
            <person name="Poehlein A."/>
            <person name="Daniel R."/>
        </authorList>
    </citation>
    <scope>NUCLEOTIDE SEQUENCE [LARGE SCALE GENOMIC DNA]</scope>
    <source>
        <strain evidence="7 8">DSM 6911</strain>
    </source>
</reference>
<dbReference type="InterPro" id="IPR012338">
    <property type="entry name" value="Beta-lactam/transpept-like"/>
</dbReference>
<name>A0A1U7M663_TISCR</name>
<organism evidence="7 8">
    <name type="scientific">Tissierella creatinophila DSM 6911</name>
    <dbReference type="NCBI Taxonomy" id="1123403"/>
    <lineage>
        <taxon>Bacteria</taxon>
        <taxon>Bacillati</taxon>
        <taxon>Bacillota</taxon>
        <taxon>Tissierellia</taxon>
        <taxon>Tissierellales</taxon>
        <taxon>Tissierellaceae</taxon>
        <taxon>Tissierella</taxon>
    </lineage>
</organism>
<dbReference type="SUPFAM" id="SSF56601">
    <property type="entry name" value="beta-lactamase/transpeptidase-like"/>
    <property type="match status" value="1"/>
</dbReference>
<dbReference type="GO" id="GO:0004359">
    <property type="term" value="F:glutaminase activity"/>
    <property type="evidence" value="ECO:0007669"/>
    <property type="project" value="UniProtKB-UniRule"/>
</dbReference>
<evidence type="ECO:0000256" key="2">
    <source>
        <dbReference type="ARBA" id="ARBA00011881"/>
    </source>
</evidence>
<dbReference type="HAMAP" id="MF_00313">
    <property type="entry name" value="Glutaminase"/>
    <property type="match status" value="1"/>
</dbReference>
<comment type="subunit">
    <text evidence="2 6">Homotetramer.</text>
</comment>
<dbReference type="EC" id="3.5.1.2" evidence="3 6"/>
<keyword evidence="8" id="KW-1185">Reference proteome</keyword>
<dbReference type="GO" id="GO:0006543">
    <property type="term" value="P:L-glutamine catabolic process"/>
    <property type="evidence" value="ECO:0007669"/>
    <property type="project" value="TreeGrafter"/>
</dbReference>
<dbReference type="Pfam" id="PF04960">
    <property type="entry name" value="Glutaminase"/>
    <property type="match status" value="1"/>
</dbReference>
<feature type="binding site" evidence="6">
    <location>
        <position position="157"/>
    </location>
    <ligand>
        <name>substrate</name>
    </ligand>
</feature>
<feature type="binding site" evidence="6">
    <location>
        <position position="61"/>
    </location>
    <ligand>
        <name>substrate</name>
    </ligand>
</feature>
<comment type="similarity">
    <text evidence="1 6">Belongs to the glutaminase family.</text>
</comment>
<comment type="catalytic activity">
    <reaction evidence="5 6">
        <text>L-glutamine + H2O = L-glutamate + NH4(+)</text>
        <dbReference type="Rhea" id="RHEA:15889"/>
        <dbReference type="ChEBI" id="CHEBI:15377"/>
        <dbReference type="ChEBI" id="CHEBI:28938"/>
        <dbReference type="ChEBI" id="CHEBI:29985"/>
        <dbReference type="ChEBI" id="CHEBI:58359"/>
        <dbReference type="EC" id="3.5.1.2"/>
    </reaction>
</comment>
<comment type="caution">
    <text evidence="7">The sequence shown here is derived from an EMBL/GenBank/DDBJ whole genome shotgun (WGS) entry which is preliminary data.</text>
</comment>
<dbReference type="PANTHER" id="PTHR12544">
    <property type="entry name" value="GLUTAMINASE"/>
    <property type="match status" value="1"/>
</dbReference>
<evidence type="ECO:0000256" key="4">
    <source>
        <dbReference type="ARBA" id="ARBA00022801"/>
    </source>
</evidence>
<evidence type="ECO:0000256" key="1">
    <source>
        <dbReference type="ARBA" id="ARBA00011076"/>
    </source>
</evidence>
<dbReference type="Proteomes" id="UP000186112">
    <property type="component" value="Unassembled WGS sequence"/>
</dbReference>
<evidence type="ECO:0000313" key="7">
    <source>
        <dbReference type="EMBL" id="OLS02812.1"/>
    </source>
</evidence>
<dbReference type="PANTHER" id="PTHR12544:SF29">
    <property type="entry name" value="GLUTAMINASE"/>
    <property type="match status" value="1"/>
</dbReference>
<dbReference type="InterPro" id="IPR015868">
    <property type="entry name" value="Glutaminase"/>
</dbReference>
<dbReference type="Gene3D" id="3.40.710.10">
    <property type="entry name" value="DD-peptidase/beta-lactamase superfamily"/>
    <property type="match status" value="1"/>
</dbReference>
<feature type="binding site" evidence="6">
    <location>
        <position position="113"/>
    </location>
    <ligand>
        <name>substrate</name>
    </ligand>
</feature>
<dbReference type="NCBIfam" id="TIGR03814">
    <property type="entry name" value="Gln_ase"/>
    <property type="match status" value="1"/>
</dbReference>
<feature type="binding site" evidence="6">
    <location>
        <position position="240"/>
    </location>
    <ligand>
        <name>substrate</name>
    </ligand>
</feature>
<sequence length="304" mass="33563">MEKILQRVIDNNRNLYKYGKVADYIPALKNANIKDCGISIIDKDKNIFSAGDYNKKFTIQSISKIIALMQAILDIGIEEVFKKVGYEGSEKPFNTISYLGENKTEKAINPMINSGAIAITSLIKGEGDEKFNKILNLVRTLASNPNIDYDRDVYISEKNTGDRNRAIAYLMKSKNIIGGDVESILDNYFKQCSINIDTIDLANIGLSIANRFKDIEINADIDKKKISSLLIAIMTHSGMYNFSGQWSVEVGIPSKSGVAGGILSVVPDKYGIGFFGPSLDKNGNSLLGHSVLKELSKELNLNLF</sequence>
<dbReference type="OrthoDB" id="9788822at2"/>
<proteinExistence type="inferred from homology"/>
<keyword evidence="6" id="KW-0007">Acetylation</keyword>
<evidence type="ECO:0000256" key="5">
    <source>
        <dbReference type="ARBA" id="ARBA00049534"/>
    </source>
</evidence>